<keyword evidence="1" id="KW-0479">Metal-binding</keyword>
<dbReference type="EMBL" id="ML119687">
    <property type="protein sequence ID" value="RPA80580.1"/>
    <property type="molecule type" value="Genomic_DNA"/>
</dbReference>
<gene>
    <name evidence="4" type="ORF">BJ508DRAFT_327290</name>
</gene>
<proteinExistence type="predicted"/>
<keyword evidence="1" id="KW-0862">Zinc</keyword>
<feature type="compositionally biased region" description="Low complexity" evidence="2">
    <location>
        <begin position="40"/>
        <end position="82"/>
    </location>
</feature>
<evidence type="ECO:0000256" key="1">
    <source>
        <dbReference type="PROSITE-ProRule" id="PRU00042"/>
    </source>
</evidence>
<keyword evidence="5" id="KW-1185">Reference proteome</keyword>
<keyword evidence="1" id="KW-0863">Zinc-finger</keyword>
<evidence type="ECO:0000313" key="5">
    <source>
        <dbReference type="Proteomes" id="UP000275078"/>
    </source>
</evidence>
<feature type="domain" description="C2H2-type" evidence="3">
    <location>
        <begin position="179"/>
        <end position="208"/>
    </location>
</feature>
<organism evidence="4 5">
    <name type="scientific">Ascobolus immersus RN42</name>
    <dbReference type="NCBI Taxonomy" id="1160509"/>
    <lineage>
        <taxon>Eukaryota</taxon>
        <taxon>Fungi</taxon>
        <taxon>Dikarya</taxon>
        <taxon>Ascomycota</taxon>
        <taxon>Pezizomycotina</taxon>
        <taxon>Pezizomycetes</taxon>
        <taxon>Pezizales</taxon>
        <taxon>Ascobolaceae</taxon>
        <taxon>Ascobolus</taxon>
    </lineage>
</organism>
<accession>A0A3N4I8W8</accession>
<evidence type="ECO:0000259" key="3">
    <source>
        <dbReference type="PROSITE" id="PS50157"/>
    </source>
</evidence>
<dbReference type="InterPro" id="IPR013087">
    <property type="entry name" value="Znf_C2H2_type"/>
</dbReference>
<dbReference type="PROSITE" id="PS00028">
    <property type="entry name" value="ZINC_FINGER_C2H2_1"/>
    <property type="match status" value="1"/>
</dbReference>
<evidence type="ECO:0000256" key="2">
    <source>
        <dbReference type="SAM" id="MobiDB-lite"/>
    </source>
</evidence>
<feature type="region of interest" description="Disordered" evidence="2">
    <location>
        <begin position="28"/>
        <end position="84"/>
    </location>
</feature>
<reference evidence="4 5" key="1">
    <citation type="journal article" date="2018" name="Nat. Ecol. Evol.">
        <title>Pezizomycetes genomes reveal the molecular basis of ectomycorrhizal truffle lifestyle.</title>
        <authorList>
            <person name="Murat C."/>
            <person name="Payen T."/>
            <person name="Noel B."/>
            <person name="Kuo A."/>
            <person name="Morin E."/>
            <person name="Chen J."/>
            <person name="Kohler A."/>
            <person name="Krizsan K."/>
            <person name="Balestrini R."/>
            <person name="Da Silva C."/>
            <person name="Montanini B."/>
            <person name="Hainaut M."/>
            <person name="Levati E."/>
            <person name="Barry K.W."/>
            <person name="Belfiori B."/>
            <person name="Cichocki N."/>
            <person name="Clum A."/>
            <person name="Dockter R.B."/>
            <person name="Fauchery L."/>
            <person name="Guy J."/>
            <person name="Iotti M."/>
            <person name="Le Tacon F."/>
            <person name="Lindquist E.A."/>
            <person name="Lipzen A."/>
            <person name="Malagnac F."/>
            <person name="Mello A."/>
            <person name="Molinier V."/>
            <person name="Miyauchi S."/>
            <person name="Poulain J."/>
            <person name="Riccioni C."/>
            <person name="Rubini A."/>
            <person name="Sitrit Y."/>
            <person name="Splivallo R."/>
            <person name="Traeger S."/>
            <person name="Wang M."/>
            <person name="Zifcakova L."/>
            <person name="Wipf D."/>
            <person name="Zambonelli A."/>
            <person name="Paolocci F."/>
            <person name="Nowrousian M."/>
            <person name="Ottonello S."/>
            <person name="Baldrian P."/>
            <person name="Spatafora J.W."/>
            <person name="Henrissat B."/>
            <person name="Nagy L.G."/>
            <person name="Aury J.M."/>
            <person name="Wincker P."/>
            <person name="Grigoriev I.V."/>
            <person name="Bonfante P."/>
            <person name="Martin F.M."/>
        </authorList>
    </citation>
    <scope>NUCLEOTIDE SEQUENCE [LARGE SCALE GENOMIC DNA]</scope>
    <source>
        <strain evidence="4 5">RN42</strain>
    </source>
</reference>
<dbReference type="PROSITE" id="PS50157">
    <property type="entry name" value="ZINC_FINGER_C2H2_2"/>
    <property type="match status" value="1"/>
</dbReference>
<dbReference type="AlphaFoldDB" id="A0A3N4I8W8"/>
<dbReference type="Proteomes" id="UP000275078">
    <property type="component" value="Unassembled WGS sequence"/>
</dbReference>
<evidence type="ECO:0000313" key="4">
    <source>
        <dbReference type="EMBL" id="RPA80580.1"/>
    </source>
</evidence>
<sequence>MSNDYNYNPYDYPLSYYEAMYSNQPFGSTPPVLNQGTEPSSYHSYEGEGSYSQSYNDHSSYPMQYSTSSTSQYPPSSSQHYTTASSYPYASHQSYESGGVYSTYGAQSSYRYEADDAAQQETRVLATSLASTNLVPCPFSANGCRVSFQQGSRAGKVPGLKEHLKEFHPHASGGSKSCRHCRYCGKDFKAPTAHQNHENACQHNPRKRN</sequence>
<dbReference type="GO" id="GO:0008270">
    <property type="term" value="F:zinc ion binding"/>
    <property type="evidence" value="ECO:0007669"/>
    <property type="project" value="UniProtKB-KW"/>
</dbReference>
<name>A0A3N4I8W8_ASCIM</name>
<protein>
    <recommendedName>
        <fullName evidence="3">C2H2-type domain-containing protein</fullName>
    </recommendedName>
</protein>
<feature type="compositionally biased region" description="Polar residues" evidence="2">
    <location>
        <begin position="28"/>
        <end position="39"/>
    </location>
</feature>